<evidence type="ECO:0000313" key="3">
    <source>
        <dbReference type="Proteomes" id="UP000001056"/>
    </source>
</evidence>
<feature type="chain" id="PRO_5004208258" evidence="1">
    <location>
        <begin position="24"/>
        <end position="210"/>
    </location>
</feature>
<accession>Q2GM15</accession>
<evidence type="ECO:0000313" key="2">
    <source>
        <dbReference type="EMBL" id="EAQ83171.1"/>
    </source>
</evidence>
<reference evidence="3" key="1">
    <citation type="journal article" date="2015" name="Genome Announc.">
        <title>Draft genome sequence of the cellulolytic fungus Chaetomium globosum.</title>
        <authorList>
            <person name="Cuomo C.A."/>
            <person name="Untereiner W.A."/>
            <person name="Ma L.-J."/>
            <person name="Grabherr M."/>
            <person name="Birren B.W."/>
        </authorList>
    </citation>
    <scope>NUCLEOTIDE SEQUENCE [LARGE SCALE GENOMIC DNA]</scope>
    <source>
        <strain evidence="3">ATCC 6205 / CBS 148.51 / DSM 1962 / NBRC 6347 / NRRL 1970</strain>
    </source>
</reference>
<dbReference type="GeneID" id="4397222"/>
<dbReference type="HOGENOM" id="CLU_1309976_0_0_1"/>
<dbReference type="eggNOG" id="ENOG502SVG6">
    <property type="taxonomic scope" value="Eukaryota"/>
</dbReference>
<dbReference type="RefSeq" id="XP_001226256.1">
    <property type="nucleotide sequence ID" value="XM_001226255.1"/>
</dbReference>
<keyword evidence="1" id="KW-0732">Signal</keyword>
<dbReference type="AlphaFoldDB" id="Q2GM15"/>
<dbReference type="InParanoid" id="Q2GM15"/>
<gene>
    <name evidence="2" type="ORF">CHGG_10989</name>
</gene>
<dbReference type="OrthoDB" id="3545468at2759"/>
<dbReference type="VEuPathDB" id="FungiDB:CHGG_10989"/>
<dbReference type="EMBL" id="CH408036">
    <property type="protein sequence ID" value="EAQ83171.1"/>
    <property type="molecule type" value="Genomic_DNA"/>
</dbReference>
<protein>
    <submittedName>
        <fullName evidence="2">Uncharacterized protein</fullName>
    </submittedName>
</protein>
<organism evidence="2 3">
    <name type="scientific">Chaetomium globosum (strain ATCC 6205 / CBS 148.51 / DSM 1962 / NBRC 6347 / NRRL 1970)</name>
    <name type="common">Soil fungus</name>
    <dbReference type="NCBI Taxonomy" id="306901"/>
    <lineage>
        <taxon>Eukaryota</taxon>
        <taxon>Fungi</taxon>
        <taxon>Dikarya</taxon>
        <taxon>Ascomycota</taxon>
        <taxon>Pezizomycotina</taxon>
        <taxon>Sordariomycetes</taxon>
        <taxon>Sordariomycetidae</taxon>
        <taxon>Sordariales</taxon>
        <taxon>Chaetomiaceae</taxon>
        <taxon>Chaetomium</taxon>
    </lineage>
</organism>
<sequence>MPSLITLTSALLATASLINVASAAAEARLLMGVCFPLPGSFPMTNTGTAMVGEVFMHAVGTGTYIDDLLPRWGSIQMQQRGVLPWEVLGIYNKTGIAYSPISCYDDVGLSNRVGEQTPYRVNTGRGSNIEAGSKTGLMLEPYAYYVDGERQPGVYMGAAGVVRWAWSQGTTAGGNLLWTPRLMVVTDGDPQAGELKDGEVAGFLVAKQAV</sequence>
<keyword evidence="3" id="KW-1185">Reference proteome</keyword>
<dbReference type="Proteomes" id="UP000001056">
    <property type="component" value="Unassembled WGS sequence"/>
</dbReference>
<name>Q2GM15_CHAGB</name>
<evidence type="ECO:0000256" key="1">
    <source>
        <dbReference type="SAM" id="SignalP"/>
    </source>
</evidence>
<proteinExistence type="predicted"/>
<feature type="signal peptide" evidence="1">
    <location>
        <begin position="1"/>
        <end position="23"/>
    </location>
</feature>